<comment type="caution">
    <text evidence="1">The sequence shown here is derived from an EMBL/GenBank/DDBJ whole genome shotgun (WGS) entry which is preliminary data.</text>
</comment>
<organism evidence="1 2">
    <name type="scientific">Oryza meyeriana var. granulata</name>
    <dbReference type="NCBI Taxonomy" id="110450"/>
    <lineage>
        <taxon>Eukaryota</taxon>
        <taxon>Viridiplantae</taxon>
        <taxon>Streptophyta</taxon>
        <taxon>Embryophyta</taxon>
        <taxon>Tracheophyta</taxon>
        <taxon>Spermatophyta</taxon>
        <taxon>Magnoliopsida</taxon>
        <taxon>Liliopsida</taxon>
        <taxon>Poales</taxon>
        <taxon>Poaceae</taxon>
        <taxon>BOP clade</taxon>
        <taxon>Oryzoideae</taxon>
        <taxon>Oryzeae</taxon>
        <taxon>Oryzinae</taxon>
        <taxon>Oryza</taxon>
        <taxon>Oryza meyeriana</taxon>
    </lineage>
</organism>
<protein>
    <submittedName>
        <fullName evidence="1">Uncharacterized protein</fullName>
    </submittedName>
</protein>
<reference evidence="1 2" key="1">
    <citation type="submission" date="2019-11" db="EMBL/GenBank/DDBJ databases">
        <title>Whole genome sequence of Oryza granulata.</title>
        <authorList>
            <person name="Li W."/>
        </authorList>
    </citation>
    <scope>NUCLEOTIDE SEQUENCE [LARGE SCALE GENOMIC DNA]</scope>
    <source>
        <strain evidence="2">cv. Menghai</strain>
        <tissue evidence="1">Leaf</tissue>
    </source>
</reference>
<dbReference type="EMBL" id="SPHZ02000012">
    <property type="protein sequence ID" value="KAF0887921.1"/>
    <property type="molecule type" value="Genomic_DNA"/>
</dbReference>
<proteinExistence type="predicted"/>
<evidence type="ECO:0000313" key="1">
    <source>
        <dbReference type="EMBL" id="KAF0887921.1"/>
    </source>
</evidence>
<dbReference type="Proteomes" id="UP000479710">
    <property type="component" value="Unassembled WGS sequence"/>
</dbReference>
<gene>
    <name evidence="1" type="ORF">E2562_005636</name>
</gene>
<accession>A0A6G1BJF8</accession>
<keyword evidence="2" id="KW-1185">Reference proteome</keyword>
<evidence type="ECO:0000313" key="2">
    <source>
        <dbReference type="Proteomes" id="UP000479710"/>
    </source>
</evidence>
<sequence>MLATAWSRVLAKVGIEELAAEDGVKERAAAIGVEELVATVKDAAMDQECRSHQPLVISALDRAASVLGDIKSVGTRGRGCRMHRAATLLAAWLDPPGLPLLAPPPHQTSRLAIGRVRARCYAPAPWPPPTCLAGA</sequence>
<dbReference type="AlphaFoldDB" id="A0A6G1BJF8"/>
<name>A0A6G1BJF8_9ORYZ</name>